<dbReference type="KEGG" id="iag:Igag_0307"/>
<keyword evidence="2" id="KW-1185">Reference proteome</keyword>
<evidence type="ECO:0000313" key="2">
    <source>
        <dbReference type="Proteomes" id="UP000001304"/>
    </source>
</evidence>
<dbReference type="EMBL" id="CP002098">
    <property type="protein sequence ID" value="ADM27153.1"/>
    <property type="molecule type" value="Genomic_DNA"/>
</dbReference>
<dbReference type="BioCyc" id="IAGG583356:GHAH-316-MONOMER"/>
<dbReference type="AlphaFoldDB" id="E0SQS9"/>
<evidence type="ECO:0000313" key="1">
    <source>
        <dbReference type="EMBL" id="ADM27153.1"/>
    </source>
</evidence>
<protein>
    <submittedName>
        <fullName evidence="1">Uncharacterized protein</fullName>
    </submittedName>
</protein>
<sequence length="31" mass="3714">MKIFREATLYVEKAINLYLFVFSLVLGEKYD</sequence>
<dbReference type="Proteomes" id="UP000001304">
    <property type="component" value="Chromosome"/>
</dbReference>
<organism evidence="1 2">
    <name type="scientific">Ignisphaera aggregans (strain DSM 17230 / JCM 13409 / AQ1.S1)</name>
    <dbReference type="NCBI Taxonomy" id="583356"/>
    <lineage>
        <taxon>Archaea</taxon>
        <taxon>Thermoproteota</taxon>
        <taxon>Thermoprotei</taxon>
        <taxon>Desulfurococcales</taxon>
        <taxon>Desulfurococcaceae</taxon>
        <taxon>Ignisphaera</taxon>
    </lineage>
</organism>
<dbReference type="STRING" id="583356.Igag_0307"/>
<reference evidence="1 2" key="1">
    <citation type="journal article" date="2010" name="Stand. Genomic Sci.">
        <title>Complete genome sequence of Ignisphaera aggregans type strain (AQ1.S1).</title>
        <authorList>
            <person name="Goker M."/>
            <person name="Held B."/>
            <person name="Lapidus A."/>
            <person name="Nolan M."/>
            <person name="Spring S."/>
            <person name="Yasawong M."/>
            <person name="Lucas S."/>
            <person name="Glavina Del Rio T."/>
            <person name="Tice H."/>
            <person name="Cheng J.F."/>
            <person name="Goodwin L."/>
            <person name="Tapia R."/>
            <person name="Pitluck S."/>
            <person name="Liolios K."/>
            <person name="Ivanova N."/>
            <person name="Mavromatis K."/>
            <person name="Mikhailova N."/>
            <person name="Pati A."/>
            <person name="Chen A."/>
            <person name="Palaniappan K."/>
            <person name="Brambilla E."/>
            <person name="Land M."/>
            <person name="Hauser L."/>
            <person name="Chang Y.J."/>
            <person name="Jeffries C.D."/>
            <person name="Brettin T."/>
            <person name="Detter J.C."/>
            <person name="Han C."/>
            <person name="Rohde M."/>
            <person name="Sikorski J."/>
            <person name="Woyke T."/>
            <person name="Bristow J."/>
            <person name="Eisen J.A."/>
            <person name="Markowitz V."/>
            <person name="Hugenholtz P."/>
            <person name="Kyrpides N.C."/>
            <person name="Klenk H.P."/>
        </authorList>
    </citation>
    <scope>NUCLEOTIDE SEQUENCE [LARGE SCALE GENOMIC DNA]</scope>
    <source>
        <strain evidence="2">DSM 17230 / JCM 13409 / AQ1.S1</strain>
    </source>
</reference>
<accession>E0SQS9</accession>
<name>E0SQS9_IGNAA</name>
<proteinExistence type="predicted"/>
<dbReference type="HOGENOM" id="CLU_3394511_0_0_2"/>
<gene>
    <name evidence="1" type="ordered locus">Igag_0307</name>
</gene>